<dbReference type="PATRIC" id="fig|1367477.3.peg.1327"/>
<protein>
    <submittedName>
        <fullName evidence="2">Uncharacterized protein</fullName>
    </submittedName>
</protein>
<dbReference type="Proteomes" id="UP000017805">
    <property type="component" value="Chromosome"/>
</dbReference>
<feature type="region of interest" description="Disordered" evidence="1">
    <location>
        <begin position="1"/>
        <end position="26"/>
    </location>
</feature>
<dbReference type="RefSeq" id="WP_009793936.1">
    <property type="nucleotide sequence ID" value="NC_022524.1"/>
</dbReference>
<dbReference type="KEGG" id="bif:N288_07040"/>
<dbReference type="AlphaFoldDB" id="U5L689"/>
<name>U5L689_9BACI</name>
<keyword evidence="3" id="KW-1185">Reference proteome</keyword>
<evidence type="ECO:0000256" key="1">
    <source>
        <dbReference type="SAM" id="MobiDB-lite"/>
    </source>
</evidence>
<evidence type="ECO:0000313" key="2">
    <source>
        <dbReference type="EMBL" id="AGX03339.1"/>
    </source>
</evidence>
<reference evidence="2 3" key="1">
    <citation type="submission" date="2013-07" db="EMBL/GenBank/DDBJ databases">
        <title>Complete genome sequence of Bacillus infantis NRRL B-14911 that has potential to induce cardiac disease by antigenic mimicry.</title>
        <authorList>
            <person name="Massilamany C."/>
            <person name="Smith T.P.L."/>
            <person name="Loy J.D."/>
            <person name="Barletta R."/>
            <person name="Reddy J."/>
        </authorList>
    </citation>
    <scope>NUCLEOTIDE SEQUENCE [LARGE SCALE GENOMIC DNA]</scope>
    <source>
        <strain evidence="2 3">NRRL B-14911</strain>
    </source>
</reference>
<sequence>MEAGSFLLKSKNQAGGEVRPGFEKQDVNDISHIGRMAMDKLPS</sequence>
<gene>
    <name evidence="2" type="ORF">N288_07040</name>
</gene>
<proteinExistence type="predicted"/>
<organism evidence="2 3">
    <name type="scientific">Bacillus infantis NRRL B-14911</name>
    <dbReference type="NCBI Taxonomy" id="1367477"/>
    <lineage>
        <taxon>Bacteria</taxon>
        <taxon>Bacillati</taxon>
        <taxon>Bacillota</taxon>
        <taxon>Bacilli</taxon>
        <taxon>Bacillales</taxon>
        <taxon>Bacillaceae</taxon>
        <taxon>Bacillus</taxon>
    </lineage>
</organism>
<accession>U5L689</accession>
<evidence type="ECO:0000313" key="3">
    <source>
        <dbReference type="Proteomes" id="UP000017805"/>
    </source>
</evidence>
<dbReference type="HOGENOM" id="CLU_3229646_0_0_9"/>
<dbReference type="EMBL" id="CP006643">
    <property type="protein sequence ID" value="AGX03339.1"/>
    <property type="molecule type" value="Genomic_DNA"/>
</dbReference>